<dbReference type="Proteomes" id="UP000029091">
    <property type="component" value="Unassembled WGS sequence"/>
</dbReference>
<sequence>MSTTNNRSWKALLPRNGGIGVCPQIGRVKIPPVCPRSTLNLTGGRRIKTVRACWFEGDEARFVSLMPSTGRIRKELESLKGGETVEFIGRPCEWHDMSGQNYYIVIVTDMDIIESESFANMSKD</sequence>
<name>A0A087DS16_BIFAD</name>
<proteinExistence type="predicted"/>
<evidence type="ECO:0000313" key="2">
    <source>
        <dbReference type="Proteomes" id="UP000029091"/>
    </source>
</evidence>
<accession>A0A087DS16</accession>
<gene>
    <name evidence="1" type="ORF">BSTER_0898</name>
</gene>
<dbReference type="EMBL" id="JGZQ01000003">
    <property type="protein sequence ID" value="KFI98316.1"/>
    <property type="molecule type" value="Genomic_DNA"/>
</dbReference>
<dbReference type="AlphaFoldDB" id="A0A087DS16"/>
<evidence type="ECO:0000313" key="1">
    <source>
        <dbReference type="EMBL" id="KFI98316.1"/>
    </source>
</evidence>
<organism evidence="1 2">
    <name type="scientific">Bifidobacterium adolescentis JCM 15918</name>
    <dbReference type="NCBI Taxonomy" id="1437612"/>
    <lineage>
        <taxon>Bacteria</taxon>
        <taxon>Bacillati</taxon>
        <taxon>Actinomycetota</taxon>
        <taxon>Actinomycetes</taxon>
        <taxon>Bifidobacteriales</taxon>
        <taxon>Bifidobacteriaceae</taxon>
        <taxon>Bifidobacterium</taxon>
    </lineage>
</organism>
<protein>
    <submittedName>
        <fullName evidence="1">Uncharacterized protein</fullName>
    </submittedName>
</protein>
<comment type="caution">
    <text evidence="1">The sequence shown here is derived from an EMBL/GenBank/DDBJ whole genome shotgun (WGS) entry which is preliminary data.</text>
</comment>
<dbReference type="RefSeq" id="WP_033500250.1">
    <property type="nucleotide sequence ID" value="NZ_JDUX01000014.1"/>
</dbReference>
<reference evidence="1 2" key="1">
    <citation type="submission" date="2014-03" db="EMBL/GenBank/DDBJ databases">
        <title>Genomics of Bifidobacteria.</title>
        <authorList>
            <person name="Ventura M."/>
            <person name="Milani C."/>
            <person name="Lugli G.A."/>
        </authorList>
    </citation>
    <scope>NUCLEOTIDE SEQUENCE [LARGE SCALE GENOMIC DNA]</scope>
    <source>
        <strain evidence="2">JCM 15918</strain>
    </source>
</reference>